<evidence type="ECO:0000313" key="3">
    <source>
        <dbReference type="EMBL" id="OGD99168.1"/>
    </source>
</evidence>
<keyword evidence="1" id="KW-0812">Transmembrane</keyword>
<keyword evidence="1" id="KW-1133">Transmembrane helix</keyword>
<evidence type="ECO:0000256" key="1">
    <source>
        <dbReference type="SAM" id="Phobius"/>
    </source>
</evidence>
<dbReference type="PANTHER" id="PTHR10859">
    <property type="entry name" value="GLYCOSYL TRANSFERASE"/>
    <property type="match status" value="1"/>
</dbReference>
<dbReference type="InterPro" id="IPR029044">
    <property type="entry name" value="Nucleotide-diphossugar_trans"/>
</dbReference>
<reference evidence="3 4" key="1">
    <citation type="journal article" date="2016" name="Nat. Commun.">
        <title>Thousands of microbial genomes shed light on interconnected biogeochemical processes in an aquifer system.</title>
        <authorList>
            <person name="Anantharaman K."/>
            <person name="Brown C.T."/>
            <person name="Hug L.A."/>
            <person name="Sharon I."/>
            <person name="Castelle C.J."/>
            <person name="Probst A.J."/>
            <person name="Thomas B.C."/>
            <person name="Singh A."/>
            <person name="Wilkins M.J."/>
            <person name="Karaoz U."/>
            <person name="Brodie E.L."/>
            <person name="Williams K.H."/>
            <person name="Hubbard S.S."/>
            <person name="Banfield J.F."/>
        </authorList>
    </citation>
    <scope>NUCLEOTIDE SEQUENCE [LARGE SCALE GENOMIC DNA]</scope>
</reference>
<gene>
    <name evidence="3" type="ORF">A3B54_02590</name>
</gene>
<dbReference type="InterPro" id="IPR001173">
    <property type="entry name" value="Glyco_trans_2-like"/>
</dbReference>
<dbReference type="Proteomes" id="UP000177039">
    <property type="component" value="Unassembled WGS sequence"/>
</dbReference>
<dbReference type="GO" id="GO:0006487">
    <property type="term" value="P:protein N-linked glycosylation"/>
    <property type="evidence" value="ECO:0007669"/>
    <property type="project" value="TreeGrafter"/>
</dbReference>
<organism evidence="3 4">
    <name type="scientific">Candidatus Curtissbacteria bacterium RIFCSPLOWO2_01_FULL_42_50</name>
    <dbReference type="NCBI Taxonomy" id="1797730"/>
    <lineage>
        <taxon>Bacteria</taxon>
        <taxon>Candidatus Curtissiibacteriota</taxon>
    </lineage>
</organism>
<accession>A0A1F5H513</accession>
<proteinExistence type="predicted"/>
<dbReference type="PANTHER" id="PTHR10859:SF91">
    <property type="entry name" value="DOLICHYL-PHOSPHATE BETA-GLUCOSYLTRANSFERASE"/>
    <property type="match status" value="1"/>
</dbReference>
<keyword evidence="1" id="KW-0472">Membrane</keyword>
<dbReference type="EMBL" id="MFBT01000022">
    <property type="protein sequence ID" value="OGD99168.1"/>
    <property type="molecule type" value="Genomic_DNA"/>
</dbReference>
<feature type="domain" description="Glycosyltransferase 2-like" evidence="2">
    <location>
        <begin position="80"/>
        <end position="251"/>
    </location>
</feature>
<feature type="transmembrane region" description="Helical" evidence="1">
    <location>
        <begin position="21"/>
        <end position="41"/>
    </location>
</feature>
<evidence type="ECO:0000259" key="2">
    <source>
        <dbReference type="Pfam" id="PF00535"/>
    </source>
</evidence>
<dbReference type="Pfam" id="PF00535">
    <property type="entry name" value="Glycos_transf_2"/>
    <property type="match status" value="1"/>
</dbReference>
<dbReference type="Gene3D" id="3.90.550.10">
    <property type="entry name" value="Spore Coat Polysaccharide Biosynthesis Protein SpsA, Chain A"/>
    <property type="match status" value="1"/>
</dbReference>
<protein>
    <recommendedName>
        <fullName evidence="2">Glycosyltransferase 2-like domain-containing protein</fullName>
    </recommendedName>
</protein>
<name>A0A1F5H513_9BACT</name>
<dbReference type="AlphaFoldDB" id="A0A1F5H513"/>
<evidence type="ECO:0000313" key="4">
    <source>
        <dbReference type="Proteomes" id="UP000177039"/>
    </source>
</evidence>
<sequence>MSTSQLPKKSTGSFIRILPLVYLWILGQARLLNFLALISHIDPLTEEKDIFILKLEGKEKLQGRSFLSKISMESTHKKLSLILPAYNKDSEIFQVVSNLVNQLKILPYSWEIIVVDDASRDHTLREAIRSKKFNGNTDHIKIFSYDLNQGKGFASYFGFKKSIGDIVIFADSDLDLPAENIPILIKYFQKEDVQIALGSKRHPLSKVRYPLTRRVMSKAYQLLIKLLFNLNVSDTQVGLKVFKRQVLEDCFPRIVVKQFAFDLELLVVAKSLGSNEIVEAPIILNYQFSSTIRLKTIFSILQDTLAIFYRKNWLDYYRKAHYRLEQNEALTTPQKVLI</sequence>
<dbReference type="SUPFAM" id="SSF53448">
    <property type="entry name" value="Nucleotide-diphospho-sugar transferases"/>
    <property type="match status" value="1"/>
</dbReference>
<comment type="caution">
    <text evidence="3">The sequence shown here is derived from an EMBL/GenBank/DDBJ whole genome shotgun (WGS) entry which is preliminary data.</text>
</comment>